<name>A0A1G2CVT6_9BACT</name>
<dbReference type="InterPro" id="IPR001537">
    <property type="entry name" value="SpoU_MeTrfase"/>
</dbReference>
<dbReference type="InterPro" id="IPR004441">
    <property type="entry name" value="rRNA_MeTrfase_TrmH"/>
</dbReference>
<dbReference type="AlphaFoldDB" id="A0A1G2CVT6"/>
<evidence type="ECO:0000313" key="5">
    <source>
        <dbReference type="Proteomes" id="UP000177122"/>
    </source>
</evidence>
<reference evidence="4 5" key="1">
    <citation type="journal article" date="2016" name="Nat. Commun.">
        <title>Thousands of microbial genomes shed light on interconnected biogeochemical processes in an aquifer system.</title>
        <authorList>
            <person name="Anantharaman K."/>
            <person name="Brown C.T."/>
            <person name="Hug L.A."/>
            <person name="Sharon I."/>
            <person name="Castelle C.J."/>
            <person name="Probst A.J."/>
            <person name="Thomas B.C."/>
            <person name="Singh A."/>
            <person name="Wilkins M.J."/>
            <person name="Karaoz U."/>
            <person name="Brodie E.L."/>
            <person name="Williams K.H."/>
            <person name="Hubbard S.S."/>
            <person name="Banfield J.F."/>
        </authorList>
    </citation>
    <scope>NUCLEOTIDE SEQUENCE [LARGE SCALE GENOMIC DNA]</scope>
</reference>
<feature type="domain" description="tRNA/rRNA methyltransferase SpoU type" evidence="3">
    <location>
        <begin position="8"/>
        <end position="156"/>
    </location>
</feature>
<dbReference type="PANTHER" id="PTHR46429:SF1">
    <property type="entry name" value="23S RRNA (GUANOSINE-2'-O-)-METHYLTRANSFERASE RLMB"/>
    <property type="match status" value="1"/>
</dbReference>
<proteinExistence type="predicted"/>
<dbReference type="GO" id="GO:0032259">
    <property type="term" value="P:methylation"/>
    <property type="evidence" value="ECO:0007669"/>
    <property type="project" value="UniProtKB-KW"/>
</dbReference>
<gene>
    <name evidence="4" type="ORF">A2845_05730</name>
</gene>
<dbReference type="GO" id="GO:0005829">
    <property type="term" value="C:cytosol"/>
    <property type="evidence" value="ECO:0007669"/>
    <property type="project" value="TreeGrafter"/>
</dbReference>
<dbReference type="SUPFAM" id="SSF75217">
    <property type="entry name" value="alpha/beta knot"/>
    <property type="match status" value="1"/>
</dbReference>
<dbReference type="InterPro" id="IPR029026">
    <property type="entry name" value="tRNA_m1G_MTases_N"/>
</dbReference>
<organism evidence="4 5">
    <name type="scientific">Candidatus Lloydbacteria bacterium RIFCSPHIGHO2_01_FULL_49_22</name>
    <dbReference type="NCBI Taxonomy" id="1798658"/>
    <lineage>
        <taxon>Bacteria</taxon>
        <taxon>Candidatus Lloydiibacteriota</taxon>
    </lineage>
</organism>
<evidence type="ECO:0000313" key="4">
    <source>
        <dbReference type="EMBL" id="OGZ05485.1"/>
    </source>
</evidence>
<dbReference type="GO" id="GO:0008173">
    <property type="term" value="F:RNA methyltransferase activity"/>
    <property type="evidence" value="ECO:0007669"/>
    <property type="project" value="InterPro"/>
</dbReference>
<dbReference type="GO" id="GO:0006396">
    <property type="term" value="P:RNA processing"/>
    <property type="evidence" value="ECO:0007669"/>
    <property type="project" value="InterPro"/>
</dbReference>
<accession>A0A1G2CVT6</accession>
<evidence type="ECO:0000256" key="1">
    <source>
        <dbReference type="ARBA" id="ARBA00022603"/>
    </source>
</evidence>
<dbReference type="Gene3D" id="3.40.1280.10">
    <property type="match status" value="1"/>
</dbReference>
<dbReference type="PANTHER" id="PTHR46429">
    <property type="entry name" value="23S RRNA (GUANOSINE-2'-O-)-METHYLTRANSFERASE RLMB"/>
    <property type="match status" value="1"/>
</dbReference>
<dbReference type="Pfam" id="PF00588">
    <property type="entry name" value="SpoU_methylase"/>
    <property type="match status" value="1"/>
</dbReference>
<dbReference type="GO" id="GO:0003723">
    <property type="term" value="F:RNA binding"/>
    <property type="evidence" value="ECO:0007669"/>
    <property type="project" value="InterPro"/>
</dbReference>
<keyword evidence="2" id="KW-0808">Transferase</keyword>
<sequence>MGSMSHDIRILLHNIRSAHNVGSIFRTADAIGVSHIYLSGYAPLPLDRFGRPVKEIAKTALGAEQTIAWEGVKSAVRLINKLKKEGFAIVAIEQDESAIDYKEYQCASEKVLVLVGNEVLGLSPAMKRHADTIVEIPMRGKKESLNVAVAFGVAMYRMFDTDRNIR</sequence>
<dbReference type="InterPro" id="IPR029028">
    <property type="entry name" value="Alpha/beta_knot_MTases"/>
</dbReference>
<comment type="caution">
    <text evidence="4">The sequence shown here is derived from an EMBL/GenBank/DDBJ whole genome shotgun (WGS) entry which is preliminary data.</text>
</comment>
<protein>
    <recommendedName>
        <fullName evidence="3">tRNA/rRNA methyltransferase SpoU type domain-containing protein</fullName>
    </recommendedName>
</protein>
<evidence type="ECO:0000256" key="2">
    <source>
        <dbReference type="ARBA" id="ARBA00022679"/>
    </source>
</evidence>
<dbReference type="Proteomes" id="UP000177122">
    <property type="component" value="Unassembled WGS sequence"/>
</dbReference>
<keyword evidence="1" id="KW-0489">Methyltransferase</keyword>
<evidence type="ECO:0000259" key="3">
    <source>
        <dbReference type="Pfam" id="PF00588"/>
    </source>
</evidence>
<dbReference type="EMBL" id="MHLI01000010">
    <property type="protein sequence ID" value="OGZ05485.1"/>
    <property type="molecule type" value="Genomic_DNA"/>
</dbReference>